<dbReference type="RefSeq" id="WP_188955112.1">
    <property type="nucleotide sequence ID" value="NZ_BMQW01000003.1"/>
</dbReference>
<evidence type="ECO:0000313" key="3">
    <source>
        <dbReference type="EMBL" id="GGP83853.1"/>
    </source>
</evidence>
<feature type="domain" description="23S rRNA (guanine(745)-N(1))-methyltransferase N-terminal" evidence="2">
    <location>
        <begin position="3"/>
        <end position="46"/>
    </location>
</feature>
<dbReference type="InterPro" id="IPR029063">
    <property type="entry name" value="SAM-dependent_MTases_sf"/>
</dbReference>
<dbReference type="Gene3D" id="3.40.50.150">
    <property type="entry name" value="Vaccinia Virus protein VP39"/>
    <property type="match status" value="1"/>
</dbReference>
<dbReference type="Pfam" id="PF21302">
    <property type="entry name" value="Zn_ribbon_RlmA"/>
    <property type="match status" value="1"/>
</dbReference>
<keyword evidence="4" id="KW-1185">Reference proteome</keyword>
<dbReference type="InterPro" id="IPR016718">
    <property type="entry name" value="rRNA_m1G-MeTrfase_A_prd"/>
</dbReference>
<evidence type="ECO:0000313" key="4">
    <source>
        <dbReference type="Proteomes" id="UP000654004"/>
    </source>
</evidence>
<dbReference type="InterPro" id="IPR052939">
    <property type="entry name" value="23S_rRNA_MeTrnsfrase_RlmA"/>
</dbReference>
<proteinExistence type="predicted"/>
<dbReference type="Proteomes" id="UP000654004">
    <property type="component" value="Unassembled WGS sequence"/>
</dbReference>
<dbReference type="CDD" id="cd02440">
    <property type="entry name" value="AdoMet_MTases"/>
    <property type="match status" value="1"/>
</dbReference>
<dbReference type="EMBL" id="BMQW01000003">
    <property type="protein sequence ID" value="GGP83853.1"/>
    <property type="molecule type" value="Genomic_DNA"/>
</dbReference>
<dbReference type="PIRSF" id="PIRSF018249">
    <property type="entry name" value="MyrA_prd"/>
    <property type="match status" value="1"/>
</dbReference>
<dbReference type="PANTHER" id="PTHR43460">
    <property type="entry name" value="METHYLTRANSFERASE"/>
    <property type="match status" value="1"/>
</dbReference>
<reference evidence="4" key="1">
    <citation type="journal article" date="2019" name="Int. J. Syst. Evol. Microbiol.">
        <title>The Global Catalogue of Microorganisms (GCM) 10K type strain sequencing project: providing services to taxonomists for standard genome sequencing and annotation.</title>
        <authorList>
            <consortium name="The Broad Institute Genomics Platform"/>
            <consortium name="The Broad Institute Genome Sequencing Center for Infectious Disease"/>
            <person name="Wu L."/>
            <person name="Ma J."/>
        </authorList>
    </citation>
    <scope>NUCLEOTIDE SEQUENCE [LARGE SCALE GENOMIC DNA]</scope>
    <source>
        <strain evidence="4">JCM 32305</strain>
    </source>
</reference>
<dbReference type="Pfam" id="PF13847">
    <property type="entry name" value="Methyltransf_31"/>
    <property type="match status" value="1"/>
</dbReference>
<dbReference type="PANTHER" id="PTHR43460:SF1">
    <property type="entry name" value="METHYLTRANSFERASE TYPE 11 DOMAIN-CONTAINING PROTEIN"/>
    <property type="match status" value="1"/>
</dbReference>
<evidence type="ECO:0000259" key="2">
    <source>
        <dbReference type="Pfam" id="PF21302"/>
    </source>
</evidence>
<dbReference type="NCBIfam" id="NF008300">
    <property type="entry name" value="PRK11088.1"/>
    <property type="match status" value="1"/>
</dbReference>
<dbReference type="InterPro" id="IPR025714">
    <property type="entry name" value="Methyltranfer_dom"/>
</dbReference>
<organism evidence="3 4">
    <name type="scientific">Shewanella ulleungensis</name>
    <dbReference type="NCBI Taxonomy" id="2282699"/>
    <lineage>
        <taxon>Bacteria</taxon>
        <taxon>Pseudomonadati</taxon>
        <taxon>Pseudomonadota</taxon>
        <taxon>Gammaproteobacteria</taxon>
        <taxon>Alteromonadales</taxon>
        <taxon>Shewanellaceae</taxon>
        <taxon>Shewanella</taxon>
    </lineage>
</organism>
<dbReference type="InterPro" id="IPR048647">
    <property type="entry name" value="RlmA_N"/>
</dbReference>
<dbReference type="SUPFAM" id="SSF53335">
    <property type="entry name" value="S-adenosyl-L-methionine-dependent methyltransferases"/>
    <property type="match status" value="1"/>
</dbReference>
<name>A0ABQ2QLD9_9GAMM</name>
<protein>
    <submittedName>
        <fullName evidence="3">23S rRNA (Guanine(745)-N(1))-methyltransferase</fullName>
    </submittedName>
</protein>
<feature type="domain" description="Methyltransferase" evidence="1">
    <location>
        <begin position="85"/>
        <end position="200"/>
    </location>
</feature>
<accession>A0ABQ2QLD9</accession>
<comment type="caution">
    <text evidence="3">The sequence shown here is derived from an EMBL/GenBank/DDBJ whole genome shotgun (WGS) entry which is preliminary data.</text>
</comment>
<sequence length="277" mass="31678">MPYICPICSAPLILGDKSWACSLRHQFDCAKEGYVNLLPVQKKKTKDPGDNKEMMIARREFLNKGFYQPLSDKVNQLAAQYHPDAETLLDIGCGEGYYSHRLFEAMQQASINHCQLYGLDISKSAIRSAAKRYSDLHFCVASVFEMPFADDSVDLAIRIYAPSKVEELQRVMKPGSTLITVSPGPMHHFALKQKIYSQPRLHPQESLLLEGFNYLLHESLTYSLTLTQVDDIQHFLNMTPYAWKLSDMQKQQIIEQGLECEIDFKIEIHQREQSAVD</sequence>
<evidence type="ECO:0000259" key="1">
    <source>
        <dbReference type="Pfam" id="PF13847"/>
    </source>
</evidence>
<gene>
    <name evidence="3" type="primary">rlmA</name>
    <name evidence="3" type="ORF">GCM10009410_16480</name>
</gene>